<proteinExistence type="predicted"/>
<dbReference type="Proteomes" id="UP000636505">
    <property type="component" value="Unassembled WGS sequence"/>
</dbReference>
<organism evidence="2 3">
    <name type="scientific">Vasconcelosia minhoensis LEGE 07310</name>
    <dbReference type="NCBI Taxonomy" id="915328"/>
    <lineage>
        <taxon>Bacteria</taxon>
        <taxon>Bacillati</taxon>
        <taxon>Cyanobacteriota</taxon>
        <taxon>Cyanophyceae</taxon>
        <taxon>Nodosilineales</taxon>
        <taxon>Cymatolegaceae</taxon>
        <taxon>Vasconcelosia</taxon>
        <taxon>Vasconcelosia minhoensis</taxon>
    </lineage>
</organism>
<dbReference type="EMBL" id="JADEXG010000043">
    <property type="protein sequence ID" value="MBE9078923.1"/>
    <property type="molecule type" value="Genomic_DNA"/>
</dbReference>
<keyword evidence="1" id="KW-0378">Hydrolase</keyword>
<evidence type="ECO:0000313" key="3">
    <source>
        <dbReference type="Proteomes" id="UP000636505"/>
    </source>
</evidence>
<dbReference type="PANTHER" id="PTHR32494:SF5">
    <property type="entry name" value="ALLANTOATE AMIDOHYDROLASE"/>
    <property type="match status" value="1"/>
</dbReference>
<dbReference type="GO" id="GO:0016813">
    <property type="term" value="F:hydrolase activity, acting on carbon-nitrogen (but not peptide) bonds, in linear amidines"/>
    <property type="evidence" value="ECO:0007669"/>
    <property type="project" value="InterPro"/>
</dbReference>
<comment type="caution">
    <text evidence="2">The sequence shown here is derived from an EMBL/GenBank/DDBJ whole genome shotgun (WGS) entry which is preliminary data.</text>
</comment>
<keyword evidence="3" id="KW-1185">Reference proteome</keyword>
<sequence length="60" mass="6499">MPSRAIHDAQEIGRITDMGMIFVPSRGGVSHAEIEYTSPEQCAQGAAVLLQTLICLDEQL</sequence>
<evidence type="ECO:0000256" key="1">
    <source>
        <dbReference type="ARBA" id="ARBA00022801"/>
    </source>
</evidence>
<evidence type="ECO:0000313" key="2">
    <source>
        <dbReference type="EMBL" id="MBE9078923.1"/>
    </source>
</evidence>
<dbReference type="SUPFAM" id="SSF53187">
    <property type="entry name" value="Zn-dependent exopeptidases"/>
    <property type="match status" value="1"/>
</dbReference>
<accession>A0A8J7DDL8</accession>
<reference evidence="2" key="1">
    <citation type="submission" date="2020-10" db="EMBL/GenBank/DDBJ databases">
        <authorList>
            <person name="Castelo-Branco R."/>
            <person name="Eusebio N."/>
            <person name="Adriana R."/>
            <person name="Vieira A."/>
            <person name="Brugerolle De Fraissinette N."/>
            <person name="Rezende De Castro R."/>
            <person name="Schneider M.P."/>
            <person name="Vasconcelos V."/>
            <person name="Leao P.N."/>
        </authorList>
    </citation>
    <scope>NUCLEOTIDE SEQUENCE</scope>
    <source>
        <strain evidence="2">LEGE 07310</strain>
    </source>
</reference>
<name>A0A8J7DDL8_9CYAN</name>
<gene>
    <name evidence="2" type="ORF">IQ241_16755</name>
</gene>
<dbReference type="Gene3D" id="3.40.630.10">
    <property type="entry name" value="Zn peptidases"/>
    <property type="match status" value="1"/>
</dbReference>
<protein>
    <submittedName>
        <fullName evidence="2">M20/M25/M40 family metallo-hydrolase</fullName>
    </submittedName>
</protein>
<dbReference type="InterPro" id="IPR010158">
    <property type="entry name" value="Amidase_Cbmase"/>
</dbReference>
<dbReference type="AlphaFoldDB" id="A0A8J7DDL8"/>
<dbReference type="PANTHER" id="PTHR32494">
    <property type="entry name" value="ALLANTOATE DEIMINASE-RELATED"/>
    <property type="match status" value="1"/>
</dbReference>